<dbReference type="GO" id="GO:0008830">
    <property type="term" value="F:dTDP-4-dehydrorhamnose 3,5-epimerase activity"/>
    <property type="evidence" value="ECO:0007669"/>
    <property type="project" value="UniProtKB-UniRule"/>
</dbReference>
<dbReference type="PANTHER" id="PTHR21047:SF2">
    <property type="entry name" value="THYMIDINE DIPHOSPHO-4-KETO-RHAMNOSE 3,5-EPIMERASE"/>
    <property type="match status" value="1"/>
</dbReference>
<evidence type="ECO:0000256" key="6">
    <source>
        <dbReference type="PIRSR" id="PIRSR600888-3"/>
    </source>
</evidence>
<dbReference type="Proteomes" id="UP000648908">
    <property type="component" value="Unassembled WGS sequence"/>
</dbReference>
<dbReference type="UniPathway" id="UPA00124"/>
<evidence type="ECO:0000256" key="4">
    <source>
        <dbReference type="ARBA" id="ARBA00019595"/>
    </source>
</evidence>
<accession>A0A8K0Y2G4</accession>
<dbReference type="PANTHER" id="PTHR21047">
    <property type="entry name" value="DTDP-6-DEOXY-D-GLUCOSE-3,5 EPIMERASE"/>
    <property type="match status" value="1"/>
</dbReference>
<protein>
    <recommendedName>
        <fullName evidence="4 7">dTDP-4-dehydrorhamnose 3,5-epimerase</fullName>
        <ecNumber evidence="3 7">5.1.3.13</ecNumber>
    </recommendedName>
    <alternativeName>
        <fullName evidence="7">Thymidine diphospho-4-keto-rhamnose 3,5-epimerase</fullName>
    </alternativeName>
</protein>
<proteinExistence type="inferred from homology"/>
<evidence type="ECO:0000313" key="8">
    <source>
        <dbReference type="EMBL" id="MBL4919337.1"/>
    </source>
</evidence>
<keyword evidence="7 8" id="KW-0413">Isomerase</keyword>
<comment type="catalytic activity">
    <reaction evidence="1 7">
        <text>dTDP-4-dehydro-6-deoxy-alpha-D-glucose = dTDP-4-dehydro-beta-L-rhamnose</text>
        <dbReference type="Rhea" id="RHEA:16969"/>
        <dbReference type="ChEBI" id="CHEBI:57649"/>
        <dbReference type="ChEBI" id="CHEBI:62830"/>
        <dbReference type="EC" id="5.1.3.13"/>
    </reaction>
</comment>
<evidence type="ECO:0000256" key="7">
    <source>
        <dbReference type="RuleBase" id="RU364069"/>
    </source>
</evidence>
<evidence type="ECO:0000256" key="5">
    <source>
        <dbReference type="PIRSR" id="PIRSR600888-1"/>
    </source>
</evidence>
<gene>
    <name evidence="8" type="primary">rfbC</name>
    <name evidence="8" type="ORF">JL811_19155</name>
</gene>
<dbReference type="NCBIfam" id="TIGR01221">
    <property type="entry name" value="rmlC"/>
    <property type="match status" value="1"/>
</dbReference>
<dbReference type="GO" id="GO:0019305">
    <property type="term" value="P:dTDP-rhamnose biosynthetic process"/>
    <property type="evidence" value="ECO:0007669"/>
    <property type="project" value="UniProtKB-UniRule"/>
</dbReference>
<dbReference type="InterPro" id="IPR000888">
    <property type="entry name" value="RmlC-like"/>
</dbReference>
<keyword evidence="9" id="KW-1185">Reference proteome</keyword>
<dbReference type="EC" id="5.1.3.13" evidence="3 7"/>
<dbReference type="CDD" id="cd00438">
    <property type="entry name" value="cupin_RmlC"/>
    <property type="match status" value="1"/>
</dbReference>
<dbReference type="GO" id="GO:0005829">
    <property type="term" value="C:cytosol"/>
    <property type="evidence" value="ECO:0007669"/>
    <property type="project" value="TreeGrafter"/>
</dbReference>
<comment type="function">
    <text evidence="2 7">Catalyzes the epimerization of the C3' and C5'positions of dTDP-6-deoxy-D-xylo-4-hexulose, forming dTDP-6-deoxy-L-lyxo-4-hexulose.</text>
</comment>
<dbReference type="EMBL" id="JAESVN010000018">
    <property type="protein sequence ID" value="MBL4919337.1"/>
    <property type="molecule type" value="Genomic_DNA"/>
</dbReference>
<dbReference type="InterPro" id="IPR011051">
    <property type="entry name" value="RmlC_Cupin_sf"/>
</dbReference>
<dbReference type="AlphaFoldDB" id="A0A8K0Y2G4"/>
<sequence length="184" mass="20388">MQIEEMEMQGVFRLVPARFGDSRGWFSESWNRKRLSEAGINAEFVQDNRSWSAEAGTLRGLHFQSPPHAQAKLVQVLQGEILDVVVDLRRSSASYGRWTGVGLSAETGAQLFIPAGFAHGFVTRREGTEILYKCTDYYAPAHEGAIRFDDPDLGIDWGIDPARAILSDKDARAGSFADLHSPFA</sequence>
<dbReference type="Pfam" id="PF00908">
    <property type="entry name" value="dTDP_sugar_isom"/>
    <property type="match status" value="1"/>
</dbReference>
<comment type="pathway">
    <text evidence="7">Carbohydrate biosynthesis; dTDP-L-rhamnose biosynthesis.</text>
</comment>
<dbReference type="InterPro" id="IPR014710">
    <property type="entry name" value="RmlC-like_jellyroll"/>
</dbReference>
<feature type="active site" description="Proton acceptor" evidence="5">
    <location>
        <position position="62"/>
    </location>
</feature>
<comment type="similarity">
    <text evidence="7">Belongs to the dTDP-4-dehydrorhamnose 3,5-epimerase family.</text>
</comment>
<evidence type="ECO:0000256" key="3">
    <source>
        <dbReference type="ARBA" id="ARBA00012098"/>
    </source>
</evidence>
<comment type="subunit">
    <text evidence="7">Homodimer.</text>
</comment>
<dbReference type="RefSeq" id="WP_202690315.1">
    <property type="nucleotide sequence ID" value="NZ_JAESVN010000018.1"/>
</dbReference>
<dbReference type="SUPFAM" id="SSF51182">
    <property type="entry name" value="RmlC-like cupins"/>
    <property type="match status" value="1"/>
</dbReference>
<organism evidence="8 9">
    <name type="scientific">Szabonella alba</name>
    <dbReference type="NCBI Taxonomy" id="2804194"/>
    <lineage>
        <taxon>Bacteria</taxon>
        <taxon>Pseudomonadati</taxon>
        <taxon>Pseudomonadota</taxon>
        <taxon>Alphaproteobacteria</taxon>
        <taxon>Rhodobacterales</taxon>
        <taxon>Paracoccaceae</taxon>
        <taxon>Szabonella</taxon>
    </lineage>
</organism>
<comment type="caution">
    <text evidence="8">The sequence shown here is derived from an EMBL/GenBank/DDBJ whole genome shotgun (WGS) entry which is preliminary data.</text>
</comment>
<evidence type="ECO:0000256" key="1">
    <source>
        <dbReference type="ARBA" id="ARBA00001298"/>
    </source>
</evidence>
<reference evidence="8" key="1">
    <citation type="submission" date="2021-01" db="EMBL/GenBank/DDBJ databases">
        <title>Tabrizicola alba sp. nov. a motile alkaliphilic bacterium isolated from a soda lake.</title>
        <authorList>
            <person name="Szuroczki S."/>
            <person name="Abbaszade G."/>
            <person name="Schumann P."/>
            <person name="Toth E."/>
        </authorList>
    </citation>
    <scope>NUCLEOTIDE SEQUENCE</scope>
    <source>
        <strain evidence="8">DMG-N-6</strain>
    </source>
</reference>
<dbReference type="Gene3D" id="2.60.120.10">
    <property type="entry name" value="Jelly Rolls"/>
    <property type="match status" value="1"/>
</dbReference>
<name>A0A8K0Y2G4_9RHOB</name>
<dbReference type="GO" id="GO:0000271">
    <property type="term" value="P:polysaccharide biosynthetic process"/>
    <property type="evidence" value="ECO:0007669"/>
    <property type="project" value="TreeGrafter"/>
</dbReference>
<feature type="active site" description="Proton donor" evidence="5">
    <location>
        <position position="132"/>
    </location>
</feature>
<evidence type="ECO:0000313" key="9">
    <source>
        <dbReference type="Proteomes" id="UP000648908"/>
    </source>
</evidence>
<feature type="site" description="Participates in a stacking interaction with the thymidine ring of dTDP-4-oxo-6-deoxyglucose" evidence="6">
    <location>
        <position position="138"/>
    </location>
</feature>
<evidence type="ECO:0000256" key="2">
    <source>
        <dbReference type="ARBA" id="ARBA00001997"/>
    </source>
</evidence>